<keyword evidence="1" id="KW-0472">Membrane</keyword>
<dbReference type="AlphaFoldDB" id="A0A1I6E985"/>
<keyword evidence="1" id="KW-1133">Transmembrane helix</keyword>
<evidence type="ECO:0000313" key="2">
    <source>
        <dbReference type="EMBL" id="SFR14121.1"/>
    </source>
</evidence>
<accession>A0A1I6E985</accession>
<protein>
    <submittedName>
        <fullName evidence="2">Uncharacterized protein</fullName>
    </submittedName>
</protein>
<feature type="transmembrane region" description="Helical" evidence="1">
    <location>
        <begin position="31"/>
        <end position="56"/>
    </location>
</feature>
<organism evidence="2 3">
    <name type="scientific">Poseidonocella sedimentorum</name>
    <dbReference type="NCBI Taxonomy" id="871652"/>
    <lineage>
        <taxon>Bacteria</taxon>
        <taxon>Pseudomonadati</taxon>
        <taxon>Pseudomonadota</taxon>
        <taxon>Alphaproteobacteria</taxon>
        <taxon>Rhodobacterales</taxon>
        <taxon>Roseobacteraceae</taxon>
        <taxon>Poseidonocella</taxon>
    </lineage>
</organism>
<dbReference type="RefSeq" id="WP_092081285.1">
    <property type="nucleotide sequence ID" value="NZ_FOYI01000008.1"/>
</dbReference>
<gene>
    <name evidence="2" type="ORF">SAMN04515673_10887</name>
</gene>
<sequence>MIRKITHRLQRLNETLRRCASHRLCYRGLAACYAGLVFVEWYDVIYLLAAAIYAVLSASN</sequence>
<evidence type="ECO:0000313" key="3">
    <source>
        <dbReference type="Proteomes" id="UP000199302"/>
    </source>
</evidence>
<keyword evidence="1" id="KW-0812">Transmembrane</keyword>
<dbReference type="STRING" id="871652.SAMN04515673_10887"/>
<name>A0A1I6E985_9RHOB</name>
<reference evidence="2 3" key="1">
    <citation type="submission" date="2016-10" db="EMBL/GenBank/DDBJ databases">
        <authorList>
            <person name="de Groot N.N."/>
        </authorList>
    </citation>
    <scope>NUCLEOTIDE SEQUENCE [LARGE SCALE GENOMIC DNA]</scope>
    <source>
        <strain evidence="3">KMM 9023,NRIC 0796,JCM 17311,KCTC 23692</strain>
    </source>
</reference>
<evidence type="ECO:0000256" key="1">
    <source>
        <dbReference type="SAM" id="Phobius"/>
    </source>
</evidence>
<keyword evidence="3" id="KW-1185">Reference proteome</keyword>
<dbReference type="Proteomes" id="UP000199302">
    <property type="component" value="Unassembled WGS sequence"/>
</dbReference>
<dbReference type="EMBL" id="FOYI01000008">
    <property type="protein sequence ID" value="SFR14121.1"/>
    <property type="molecule type" value="Genomic_DNA"/>
</dbReference>
<proteinExistence type="predicted"/>